<evidence type="ECO:0000313" key="13">
    <source>
        <dbReference type="Proteomes" id="UP000279089"/>
    </source>
</evidence>
<evidence type="ECO:0000256" key="4">
    <source>
        <dbReference type="ARBA" id="ARBA00022692"/>
    </source>
</evidence>
<evidence type="ECO:0000256" key="5">
    <source>
        <dbReference type="ARBA" id="ARBA00023077"/>
    </source>
</evidence>
<dbReference type="Proteomes" id="UP000279089">
    <property type="component" value="Unassembled WGS sequence"/>
</dbReference>
<evidence type="ECO:0000259" key="11">
    <source>
        <dbReference type="Pfam" id="PF07715"/>
    </source>
</evidence>
<dbReference type="InterPro" id="IPR008969">
    <property type="entry name" value="CarboxyPept-like_regulatory"/>
</dbReference>
<dbReference type="Gene3D" id="2.40.170.20">
    <property type="entry name" value="TonB-dependent receptor, beta-barrel domain"/>
    <property type="match status" value="1"/>
</dbReference>
<comment type="caution">
    <text evidence="12">The sequence shown here is derived from an EMBL/GenBank/DDBJ whole genome shotgun (WGS) entry which is preliminary data.</text>
</comment>
<evidence type="ECO:0000256" key="6">
    <source>
        <dbReference type="ARBA" id="ARBA00023136"/>
    </source>
</evidence>
<dbReference type="Gene3D" id="2.170.130.10">
    <property type="entry name" value="TonB-dependent receptor, plug domain"/>
    <property type="match status" value="1"/>
</dbReference>
<dbReference type="InterPro" id="IPR000531">
    <property type="entry name" value="Beta-barrel_TonB"/>
</dbReference>
<feature type="domain" description="TonB-dependent receptor-like beta-barrel" evidence="10">
    <location>
        <begin position="418"/>
        <end position="990"/>
    </location>
</feature>
<dbReference type="RefSeq" id="WP_120514441.1">
    <property type="nucleotide sequence ID" value="NZ_QXZY01000001.1"/>
</dbReference>
<feature type="domain" description="TonB-dependent receptor plug" evidence="11">
    <location>
        <begin position="131"/>
        <end position="240"/>
    </location>
</feature>
<dbReference type="InterPro" id="IPR036942">
    <property type="entry name" value="Beta-barrel_TonB_sf"/>
</dbReference>
<dbReference type="AlphaFoldDB" id="A0A3N4MSQ3"/>
<dbReference type="Pfam" id="PF07715">
    <property type="entry name" value="Plug"/>
    <property type="match status" value="1"/>
</dbReference>
<organism evidence="12 13">
    <name type="scientific">Chitinophaga barathri</name>
    <dbReference type="NCBI Taxonomy" id="1647451"/>
    <lineage>
        <taxon>Bacteria</taxon>
        <taxon>Pseudomonadati</taxon>
        <taxon>Bacteroidota</taxon>
        <taxon>Chitinophagia</taxon>
        <taxon>Chitinophagales</taxon>
        <taxon>Chitinophagaceae</taxon>
        <taxon>Chitinophaga</taxon>
    </lineage>
</organism>
<keyword evidence="2 8" id="KW-0813">Transport</keyword>
<dbReference type="SUPFAM" id="SSF49464">
    <property type="entry name" value="Carboxypeptidase regulatory domain-like"/>
    <property type="match status" value="1"/>
</dbReference>
<dbReference type="InterPro" id="IPR012910">
    <property type="entry name" value="Plug_dom"/>
</dbReference>
<evidence type="ECO:0000259" key="10">
    <source>
        <dbReference type="Pfam" id="PF00593"/>
    </source>
</evidence>
<dbReference type="EMBL" id="RMBX01000001">
    <property type="protein sequence ID" value="RPD43170.1"/>
    <property type="molecule type" value="Genomic_DNA"/>
</dbReference>
<keyword evidence="6 8" id="KW-0472">Membrane</keyword>
<evidence type="ECO:0000313" key="12">
    <source>
        <dbReference type="EMBL" id="RPD43170.1"/>
    </source>
</evidence>
<dbReference type="GO" id="GO:0009279">
    <property type="term" value="C:cell outer membrane"/>
    <property type="evidence" value="ECO:0007669"/>
    <property type="project" value="UniProtKB-SubCell"/>
</dbReference>
<evidence type="ECO:0000256" key="9">
    <source>
        <dbReference type="RuleBase" id="RU003357"/>
    </source>
</evidence>
<evidence type="ECO:0000256" key="8">
    <source>
        <dbReference type="PROSITE-ProRule" id="PRU01360"/>
    </source>
</evidence>
<keyword evidence="4 8" id="KW-0812">Transmembrane</keyword>
<dbReference type="InterPro" id="IPR039426">
    <property type="entry name" value="TonB-dep_rcpt-like"/>
</dbReference>
<evidence type="ECO:0000256" key="7">
    <source>
        <dbReference type="ARBA" id="ARBA00023237"/>
    </source>
</evidence>
<keyword evidence="5 9" id="KW-0798">TonB box</keyword>
<gene>
    <name evidence="12" type="ORF">EG028_02415</name>
</gene>
<dbReference type="NCBIfam" id="TIGR04056">
    <property type="entry name" value="OMP_RagA_SusC"/>
    <property type="match status" value="1"/>
</dbReference>
<dbReference type="InterPro" id="IPR023996">
    <property type="entry name" value="TonB-dep_OMP_SusC/RagA"/>
</dbReference>
<keyword evidence="12" id="KW-0675">Receptor</keyword>
<dbReference type="PROSITE" id="PS52016">
    <property type="entry name" value="TONB_DEPENDENT_REC_3"/>
    <property type="match status" value="1"/>
</dbReference>
<dbReference type="InterPro" id="IPR023997">
    <property type="entry name" value="TonB-dep_OMP_SusC/RagA_CS"/>
</dbReference>
<proteinExistence type="inferred from homology"/>
<name>A0A3N4MSQ3_9BACT</name>
<dbReference type="InterPro" id="IPR037066">
    <property type="entry name" value="Plug_dom_sf"/>
</dbReference>
<dbReference type="Pfam" id="PF13715">
    <property type="entry name" value="CarbopepD_reg_2"/>
    <property type="match status" value="1"/>
</dbReference>
<keyword evidence="3 8" id="KW-1134">Transmembrane beta strand</keyword>
<keyword evidence="13" id="KW-1185">Reference proteome</keyword>
<dbReference type="OrthoDB" id="9768177at2"/>
<sequence>MKNYVTCHALWRGRGGLSLLLLFLALLLPPHLFAQEQQITVKGTIVSATGEKLPGAAVALKGTSKGVATDANGLFSIDVPANSTIRISFIGYVTHEIKLGATAPANLIIQLTANNADLNEVIVVGYGKQKRSDITGSIVSINEQSLKNTPVPNISAALQGQAAGVDVQKSGGNNKPGSSPKILIRGNRSLNASNDPLFVVDGIPYNGNINDLNLDDVTSVEVLKDASATAIYGSRGANGVILISTRRGKIGKAQVNYSGYYGMVKNRGKFPVMNGEEFFTFKKWAKYWGAMGSPSPYTGIDDPRLNNPGEEFTPNEIESARTGRSTDWQDLIYKTGMNTNHQVSVTGGTESTLYAISGGYFKETGIYPGQSFERFTVKASVDQNFSDRLKVGLSSLNTYSVTEGEGANPMGQALRANPLSTPYDSAGNLVGFVEGNANQVWNPLANFVKDAAVETRKRFGTFTNLYLDYEFLPGLKYRFNSGIEIRSDVYGNFYASNTTNNLGALSRSSNRTRFSSNYTLENLLTYDKIFAQKHRVNLTGMYSYQQSNYQDNNFNNQNLPADFLQYFGPQFGSNLTGDGNQERWAIISYMGRLNYGFDDRYLLTLTVRSDGSSRLAPGNYFKLFPSMALTWNITNEKFLKDNTTFSNLRLRASYGKTGNTAINPYQTLGSLQDVKYNYGSNNMVIGAYLAGIPNKNLTWEYTTTWNGGLDFGLFNNRISGAIDVYKAFTSDLLLPKNLPPTSGIPNSILLNVGKTENFGIEFQVNTVNFVPKTRNDFGWTTDFNVMINRGKITELSDGVTRDISNNWFVGYPIGSIFDLRRIGIWQNTSEDSAAARAYGQTLTGTGSVIGNIRYEDADGNKKLSTSDDRVILGSGQPDWEGGMTNRFTYKGFDLTVAAFARMGSTLISNMHRSGGSFTNTFQSNYNNLAVNYWTPTNHENRWPRPNAANTNSPNSNTLSYFDGSYLKIRSIGLGYNLAPNVTRRIGVKNLRVYSTVEDPFILFSPYVNDFGGLDPESAGALAVDTPPTWSLIFGVNVTF</sequence>
<reference evidence="13" key="1">
    <citation type="submission" date="2018-11" db="EMBL/GenBank/DDBJ databases">
        <title>Chitinophaga lutea sp.nov., isolate from arsenic contaminated soil.</title>
        <authorList>
            <person name="Zong Y."/>
        </authorList>
    </citation>
    <scope>NUCLEOTIDE SEQUENCE [LARGE SCALE GENOMIC DNA]</scope>
    <source>
        <strain evidence="13">YLT18</strain>
    </source>
</reference>
<protein>
    <submittedName>
        <fullName evidence="12">TonB-dependent receptor</fullName>
    </submittedName>
</protein>
<comment type="similarity">
    <text evidence="8 9">Belongs to the TonB-dependent receptor family.</text>
</comment>
<dbReference type="SUPFAM" id="SSF56935">
    <property type="entry name" value="Porins"/>
    <property type="match status" value="1"/>
</dbReference>
<dbReference type="Pfam" id="PF00593">
    <property type="entry name" value="TonB_dep_Rec_b-barrel"/>
    <property type="match status" value="1"/>
</dbReference>
<evidence type="ECO:0000256" key="2">
    <source>
        <dbReference type="ARBA" id="ARBA00022448"/>
    </source>
</evidence>
<accession>A0A3N4MSQ3</accession>
<comment type="subcellular location">
    <subcellularLocation>
        <location evidence="1 8">Cell outer membrane</location>
        <topology evidence="1 8">Multi-pass membrane protein</topology>
    </subcellularLocation>
</comment>
<keyword evidence="7 8" id="KW-0998">Cell outer membrane</keyword>
<dbReference type="Gene3D" id="2.60.40.1120">
    <property type="entry name" value="Carboxypeptidase-like, regulatory domain"/>
    <property type="match status" value="1"/>
</dbReference>
<evidence type="ECO:0000256" key="3">
    <source>
        <dbReference type="ARBA" id="ARBA00022452"/>
    </source>
</evidence>
<evidence type="ECO:0000256" key="1">
    <source>
        <dbReference type="ARBA" id="ARBA00004571"/>
    </source>
</evidence>
<dbReference type="NCBIfam" id="TIGR04057">
    <property type="entry name" value="SusC_RagA_signa"/>
    <property type="match status" value="1"/>
</dbReference>